<evidence type="ECO:0000256" key="3">
    <source>
        <dbReference type="ARBA" id="ARBA00022691"/>
    </source>
</evidence>
<dbReference type="GO" id="GO:0008171">
    <property type="term" value="F:O-methyltransferase activity"/>
    <property type="evidence" value="ECO:0007669"/>
    <property type="project" value="InterPro"/>
</dbReference>
<dbReference type="CDD" id="cd11062">
    <property type="entry name" value="CYP58-like"/>
    <property type="match status" value="1"/>
</dbReference>
<dbReference type="PANTHER" id="PTHR43712">
    <property type="entry name" value="PUTATIVE (AFU_ORTHOLOGUE AFUA_4G14580)-RELATED"/>
    <property type="match status" value="1"/>
</dbReference>
<sequence>MEAAIDTVKQFATTASEATREEVIKSLTKLIFALESPSDTIHRYGHMNLQTAIIRIGFDLGLFKLLTDANGPLSVDEISQKTGAEPQLISRIFRYLAAIDLVNEVSATQYAANNVTRNLTEKSVEAGLCHYFYTASPQYEALPGFLKSTKYQNPVDELHTAFQDAWKTNLHAFAWFSDHPAQLTYFNDYMALRRTPEVSWLSVYPVAREVEGWDSKNNTRAIYVNIGGGIGHQCKQFKDKYPNLSGRVILQDLPHSIAKALPTPGVENMEHDFFQPQPVKDAKFYFLRGVLHDHPPHQVRKILEQTKAAMGPESVMLIDEMILPTTGVNNMAASVDMTMLTALAGMERTEAQWRNTLEEVGLEILDTFFVMLKIIPFIYVTIVLFLSSDISSANSMNLLASLKTNIGWPAVIGAVVAYYGTIVFYRLFLHPLSRFPGPKLAAISRWYEAYYDVVLGGQYTVKIAELHKKYGPIIRISPHEIHVIDPSFFEKLYRSDGRWDKYSWTYDAFGAKTSTIFGLDHYTHKARRRALAPFFSKTNIIARQDLLQKNIKKLSQRIASLEGTTFNLGAAISAFARDNANKLIVGKDYNELSLEDFGLGLSLSSQGAGVYWRTTKHLRWFGPSMRAIPIEWAKKMADEHTQSFLRYLQQSEQDTRDTLAATISPSPDDTIKSTLIYSIAHSDLPPAEKTFDRIFEEVATVTGAGFETISNTLRLILYHVYSSDEILQRLREEINAVSTTITGPLTLKELEQLPYLTAVLMEGLRLSPGVGSRAARITDQDLFYEHWRIPAGTPIGMTTILMHTDKNLYPDPMCFNPDRWIDNRAKRSTTTFAPFSRGTRICLGMHLAWAEMYLLLASLVQGFDFKIKDAMADDFAFEKDNFGIGTKAACNLIAHVMIHEA</sequence>
<evidence type="ECO:0000256" key="1">
    <source>
        <dbReference type="ARBA" id="ARBA00022603"/>
    </source>
</evidence>
<dbReference type="InterPro" id="IPR017972">
    <property type="entry name" value="Cyt_P450_CS"/>
</dbReference>
<dbReference type="GO" id="GO:0046983">
    <property type="term" value="F:protein dimerization activity"/>
    <property type="evidence" value="ECO:0007669"/>
    <property type="project" value="InterPro"/>
</dbReference>
<keyword evidence="8" id="KW-1133">Transmembrane helix</keyword>
<keyword evidence="8" id="KW-0472">Membrane</keyword>
<dbReference type="InterPro" id="IPR029063">
    <property type="entry name" value="SAM-dependent_MTases_sf"/>
</dbReference>
<feature type="transmembrane region" description="Helical" evidence="8">
    <location>
        <begin position="406"/>
        <end position="429"/>
    </location>
</feature>
<reference evidence="11 12" key="1">
    <citation type="submission" date="2016-05" db="EMBL/GenBank/DDBJ databases">
        <title>Genome sequencing of Trichophyton violaceum CMCC(F)T3l isolated from hair.</title>
        <authorList>
            <person name="Zhan P."/>
            <person name="Tao Y."/>
            <person name="Liu W."/>
        </authorList>
    </citation>
    <scope>NUCLEOTIDE SEQUENCE [LARGE SCALE GENOMIC DNA]</scope>
    <source>
        <strain evidence="12">CMCC(F)T3l</strain>
    </source>
</reference>
<dbReference type="InterPro" id="IPR001077">
    <property type="entry name" value="COMT_C"/>
</dbReference>
<dbReference type="GO" id="GO:0020037">
    <property type="term" value="F:heme binding"/>
    <property type="evidence" value="ECO:0007669"/>
    <property type="project" value="InterPro"/>
</dbReference>
<keyword evidence="5" id="KW-0560">Oxidoreductase</keyword>
<feature type="binding site" description="axial binding residue" evidence="7">
    <location>
        <position position="842"/>
    </location>
    <ligand>
        <name>heme</name>
        <dbReference type="ChEBI" id="CHEBI:30413"/>
    </ligand>
    <ligandPart>
        <name>Fe</name>
        <dbReference type="ChEBI" id="CHEBI:18248"/>
    </ligandPart>
</feature>
<keyword evidence="7" id="KW-0349">Heme</keyword>
<evidence type="ECO:0000256" key="4">
    <source>
        <dbReference type="ARBA" id="ARBA00022723"/>
    </source>
</evidence>
<dbReference type="InterPro" id="IPR036396">
    <property type="entry name" value="Cyt_P450_sf"/>
</dbReference>
<dbReference type="PANTHER" id="PTHR43712:SF4">
    <property type="entry name" value="O-METHYLTRANSFERASE DOMAIN-CONTAINING PROTEIN"/>
    <property type="match status" value="1"/>
</dbReference>
<dbReference type="AlphaFoldDB" id="A0A178FDS7"/>
<evidence type="ECO:0000256" key="5">
    <source>
        <dbReference type="ARBA" id="ARBA00023002"/>
    </source>
</evidence>
<dbReference type="Pfam" id="PF08100">
    <property type="entry name" value="Dimerisation"/>
    <property type="match status" value="1"/>
</dbReference>
<gene>
    <name evidence="11" type="ORF">A7D00_5595</name>
</gene>
<dbReference type="InterPro" id="IPR016461">
    <property type="entry name" value="COMT-like"/>
</dbReference>
<dbReference type="Gene3D" id="3.40.50.150">
    <property type="entry name" value="Vaccinia Virus protein VP39"/>
    <property type="match status" value="1"/>
</dbReference>
<dbReference type="GO" id="GO:0032259">
    <property type="term" value="P:methylation"/>
    <property type="evidence" value="ECO:0007669"/>
    <property type="project" value="UniProtKB-KW"/>
</dbReference>
<feature type="transmembrane region" description="Helical" evidence="8">
    <location>
        <begin position="364"/>
        <end position="386"/>
    </location>
</feature>
<comment type="caution">
    <text evidence="11">The sequence shown here is derived from an EMBL/GenBank/DDBJ whole genome shotgun (WGS) entry which is preliminary data.</text>
</comment>
<dbReference type="InterPro" id="IPR036388">
    <property type="entry name" value="WH-like_DNA-bd_sf"/>
</dbReference>
<organism evidence="11 12">
    <name type="scientific">Trichophyton violaceum</name>
    <dbReference type="NCBI Taxonomy" id="34388"/>
    <lineage>
        <taxon>Eukaryota</taxon>
        <taxon>Fungi</taxon>
        <taxon>Dikarya</taxon>
        <taxon>Ascomycota</taxon>
        <taxon>Pezizomycotina</taxon>
        <taxon>Eurotiomycetes</taxon>
        <taxon>Eurotiomycetidae</taxon>
        <taxon>Onygenales</taxon>
        <taxon>Arthrodermataceae</taxon>
        <taxon>Trichophyton</taxon>
    </lineage>
</organism>
<dbReference type="GO" id="GO:0005506">
    <property type="term" value="F:iron ion binding"/>
    <property type="evidence" value="ECO:0007669"/>
    <property type="project" value="InterPro"/>
</dbReference>
<dbReference type="PRINTS" id="PR00385">
    <property type="entry name" value="P450"/>
</dbReference>
<dbReference type="Pfam" id="PF00891">
    <property type="entry name" value="Methyltransf_2"/>
    <property type="match status" value="1"/>
</dbReference>
<feature type="domain" description="O-methyltransferase C-terminal" evidence="9">
    <location>
        <begin position="224"/>
        <end position="361"/>
    </location>
</feature>
<dbReference type="PROSITE" id="PS51683">
    <property type="entry name" value="SAM_OMT_II"/>
    <property type="match status" value="1"/>
</dbReference>
<dbReference type="PRINTS" id="PR00463">
    <property type="entry name" value="EP450I"/>
</dbReference>
<dbReference type="GO" id="GO:0004497">
    <property type="term" value="F:monooxygenase activity"/>
    <property type="evidence" value="ECO:0007669"/>
    <property type="project" value="InterPro"/>
</dbReference>
<keyword evidence="12" id="KW-1185">Reference proteome</keyword>
<dbReference type="OrthoDB" id="3945418at2759"/>
<keyword evidence="3" id="KW-0949">S-adenosyl-L-methionine</keyword>
<dbReference type="InterPro" id="IPR036390">
    <property type="entry name" value="WH_DNA-bd_sf"/>
</dbReference>
<dbReference type="InterPro" id="IPR001128">
    <property type="entry name" value="Cyt_P450"/>
</dbReference>
<dbReference type="SUPFAM" id="SSF53335">
    <property type="entry name" value="S-adenosyl-L-methionine-dependent methyltransferases"/>
    <property type="match status" value="1"/>
</dbReference>
<feature type="domain" description="O-methyltransferase dimerisation" evidence="10">
    <location>
        <begin position="53"/>
        <end position="120"/>
    </location>
</feature>
<dbReference type="SUPFAM" id="SSF46785">
    <property type="entry name" value="Winged helix' DNA-binding domain"/>
    <property type="match status" value="1"/>
</dbReference>
<evidence type="ECO:0000313" key="11">
    <source>
        <dbReference type="EMBL" id="OAL70066.1"/>
    </source>
</evidence>
<name>A0A178FDS7_TRIVO</name>
<evidence type="ECO:0000256" key="6">
    <source>
        <dbReference type="ARBA" id="ARBA00023004"/>
    </source>
</evidence>
<dbReference type="PROSITE" id="PS00086">
    <property type="entry name" value="CYTOCHROME_P450"/>
    <property type="match status" value="1"/>
</dbReference>
<accession>A0A178FDS7</accession>
<evidence type="ECO:0000259" key="9">
    <source>
        <dbReference type="Pfam" id="PF00891"/>
    </source>
</evidence>
<evidence type="ECO:0000256" key="8">
    <source>
        <dbReference type="SAM" id="Phobius"/>
    </source>
</evidence>
<protein>
    <submittedName>
        <fullName evidence="11">Uncharacterized protein</fullName>
    </submittedName>
</protein>
<keyword evidence="8" id="KW-0812">Transmembrane</keyword>
<dbReference type="GO" id="GO:0016705">
    <property type="term" value="F:oxidoreductase activity, acting on paired donors, with incorporation or reduction of molecular oxygen"/>
    <property type="evidence" value="ECO:0007669"/>
    <property type="project" value="InterPro"/>
</dbReference>
<dbReference type="SUPFAM" id="SSF48264">
    <property type="entry name" value="Cytochrome P450"/>
    <property type="match status" value="1"/>
</dbReference>
<evidence type="ECO:0000256" key="2">
    <source>
        <dbReference type="ARBA" id="ARBA00022679"/>
    </source>
</evidence>
<evidence type="ECO:0000256" key="7">
    <source>
        <dbReference type="PIRSR" id="PIRSR602401-1"/>
    </source>
</evidence>
<evidence type="ECO:0000313" key="12">
    <source>
        <dbReference type="Proteomes" id="UP000243519"/>
    </source>
</evidence>
<comment type="cofactor">
    <cofactor evidence="7">
        <name>heme</name>
        <dbReference type="ChEBI" id="CHEBI:30413"/>
    </cofactor>
</comment>
<dbReference type="EMBL" id="LHPN01000010">
    <property type="protein sequence ID" value="OAL70066.1"/>
    <property type="molecule type" value="Genomic_DNA"/>
</dbReference>
<evidence type="ECO:0000259" key="10">
    <source>
        <dbReference type="Pfam" id="PF08100"/>
    </source>
</evidence>
<dbReference type="Pfam" id="PF00067">
    <property type="entry name" value="p450"/>
    <property type="match status" value="1"/>
</dbReference>
<dbReference type="Gene3D" id="1.10.630.10">
    <property type="entry name" value="Cytochrome P450"/>
    <property type="match status" value="1"/>
</dbReference>
<dbReference type="Proteomes" id="UP000243519">
    <property type="component" value="Unassembled WGS sequence"/>
</dbReference>
<keyword evidence="4 7" id="KW-0479">Metal-binding</keyword>
<keyword evidence="6 7" id="KW-0408">Iron</keyword>
<keyword evidence="2" id="KW-0808">Transferase</keyword>
<dbReference type="InterPro" id="IPR012967">
    <property type="entry name" value="COMT_dimerisation"/>
</dbReference>
<dbReference type="Gene3D" id="1.10.10.10">
    <property type="entry name" value="Winged helix-like DNA-binding domain superfamily/Winged helix DNA-binding domain"/>
    <property type="match status" value="1"/>
</dbReference>
<keyword evidence="1" id="KW-0489">Methyltransferase</keyword>
<proteinExistence type="predicted"/>
<dbReference type="InterPro" id="IPR002401">
    <property type="entry name" value="Cyt_P450_E_grp-I"/>
</dbReference>